<dbReference type="HOGENOM" id="CLU_016740_0_0_1"/>
<dbReference type="FunCoup" id="Q6CY35">
    <property type="interactions" value="1514"/>
</dbReference>
<evidence type="ECO:0000313" key="3">
    <source>
        <dbReference type="Proteomes" id="UP000000598"/>
    </source>
</evidence>
<dbReference type="AlphaFoldDB" id="Q6CY35"/>
<proteinExistence type="predicted"/>
<feature type="coiled-coil region" evidence="1">
    <location>
        <begin position="242"/>
        <end position="280"/>
    </location>
</feature>
<dbReference type="OMA" id="RKYNTER"/>
<sequence>MSDSDSVIIETKLRSGSDLDEGIRNLSLLDTDDNLKFELESGKKERQQEYDGSCNQIAIDTSKDDYVNKYYCNVPRRINSAVSEEDEEETTTDNTTSETDTVISSGDIFQLISSDNRWIKEDGRVPAVIGRNNDTHEKYRFPNDSRKVSTQRLQRGTINDFYPPNIADSHLMTSETDVLKRQLVQYRVKVKALTEILKQVNFNNDQKLQATQNTENITNDFESHANTNIEEVEDSPLLREQNVKLVITLEDKNKELIRLKEELVRNKDEYETMLEEVNDYLQHNENISNDVSNILKFLLDNMDLTAEERDNLIKAAGFESTFIDIKIKALSVNVDKIVRELRTIKNSDQSSGNLLADQGTISPLNDSRLDNSEVLDSKLELAIETMHEKYHDFLQSIQLKLEKNDNLEKALKDKFQQQKLLLESMSNIEHERTSQQIPPLYLQRSQSDLFSSIDDLSKRASIELSKSYQDHVDALNSMLQNYKRELEDKEKQLGELRSQLRNSYNTNTELDLANKIKEQSLTLEENSARWHTQRIEYESRIEVLQDEKKDLSQKLIDAQAQMQMLEARTEEDVMELRKKLKTALRKSTYYMDDNQLLQEQLEELGNDHHILQDEIIKLREHVNKFSDADKGSQQLTIIKSKLLDHLRAIFGSFEKVLQKESIDQAFNKLHNLEQLDSAKFFKKTIAKLDSVFFFIESAIESIVTEHVDLLLNEKEEWSGSSQNDEVEKQSKLKIDELRKKWIGERERRKLESEAATNRINMLQLENQRLREQLGIQ</sequence>
<dbReference type="Proteomes" id="UP000000598">
    <property type="component" value="Chromosome A"/>
</dbReference>
<protein>
    <submittedName>
        <fullName evidence="2">KLLA0A03509p</fullName>
    </submittedName>
</protein>
<keyword evidence="1" id="KW-0175">Coiled coil</keyword>
<feature type="coiled-coil region" evidence="1">
    <location>
        <begin position="534"/>
        <end position="621"/>
    </location>
</feature>
<keyword evidence="3" id="KW-1185">Reference proteome</keyword>
<evidence type="ECO:0000256" key="1">
    <source>
        <dbReference type="SAM" id="Coils"/>
    </source>
</evidence>
<dbReference type="eggNOG" id="ENOG502R9Z8">
    <property type="taxonomic scope" value="Eukaryota"/>
</dbReference>
<dbReference type="KEGG" id="kla:KLLA0_A03509g"/>
<reference evidence="2 3" key="1">
    <citation type="journal article" date="2004" name="Nature">
        <title>Genome evolution in yeasts.</title>
        <authorList>
            <consortium name="Genolevures"/>
            <person name="Dujon B."/>
            <person name="Sherman D."/>
            <person name="Fischer G."/>
            <person name="Durrens P."/>
            <person name="Casaregola S."/>
            <person name="Lafontaine I."/>
            <person name="de Montigny J."/>
            <person name="Marck C."/>
            <person name="Neuveglise C."/>
            <person name="Talla E."/>
            <person name="Goffard N."/>
            <person name="Frangeul L."/>
            <person name="Aigle M."/>
            <person name="Anthouard V."/>
            <person name="Babour A."/>
            <person name="Barbe V."/>
            <person name="Barnay S."/>
            <person name="Blanchin S."/>
            <person name="Beckerich J.M."/>
            <person name="Beyne E."/>
            <person name="Bleykasten C."/>
            <person name="Boisrame A."/>
            <person name="Boyer J."/>
            <person name="Cattolico L."/>
            <person name="Confanioleri F."/>
            <person name="de Daruvar A."/>
            <person name="Despons L."/>
            <person name="Fabre E."/>
            <person name="Fairhead C."/>
            <person name="Ferry-Dumazet H."/>
            <person name="Groppi A."/>
            <person name="Hantraye F."/>
            <person name="Hennequin C."/>
            <person name="Jauniaux N."/>
            <person name="Joyet P."/>
            <person name="Kachouri R."/>
            <person name="Kerrest A."/>
            <person name="Koszul R."/>
            <person name="Lemaire M."/>
            <person name="Lesur I."/>
            <person name="Ma L."/>
            <person name="Muller H."/>
            <person name="Nicaud J.M."/>
            <person name="Nikolski M."/>
            <person name="Oztas S."/>
            <person name="Ozier-Kalogeropoulos O."/>
            <person name="Pellenz S."/>
            <person name="Potier S."/>
            <person name="Richard G.F."/>
            <person name="Straub M.L."/>
            <person name="Suleau A."/>
            <person name="Swennene D."/>
            <person name="Tekaia F."/>
            <person name="Wesolowski-Louvel M."/>
            <person name="Westhof E."/>
            <person name="Wirth B."/>
            <person name="Zeniou-Meyer M."/>
            <person name="Zivanovic I."/>
            <person name="Bolotin-Fukuhara M."/>
            <person name="Thierry A."/>
            <person name="Bouchier C."/>
            <person name="Caudron B."/>
            <person name="Scarpelli C."/>
            <person name="Gaillardin C."/>
            <person name="Weissenbach J."/>
            <person name="Wincker P."/>
            <person name="Souciet J.L."/>
        </authorList>
    </citation>
    <scope>NUCLEOTIDE SEQUENCE [LARGE SCALE GENOMIC DNA]</scope>
    <source>
        <strain evidence="3">ATCC 8585 / CBS 2359 / DSM 70799 / NBRC 1267 / NRRL Y-1140 / WM37</strain>
    </source>
</reference>
<organism evidence="2 3">
    <name type="scientific">Kluyveromyces lactis (strain ATCC 8585 / CBS 2359 / DSM 70799 / NBRC 1267 / NRRL Y-1140 / WM37)</name>
    <name type="common">Yeast</name>
    <name type="synonym">Candida sphaerica</name>
    <dbReference type="NCBI Taxonomy" id="284590"/>
    <lineage>
        <taxon>Eukaryota</taxon>
        <taxon>Fungi</taxon>
        <taxon>Dikarya</taxon>
        <taxon>Ascomycota</taxon>
        <taxon>Saccharomycotina</taxon>
        <taxon>Saccharomycetes</taxon>
        <taxon>Saccharomycetales</taxon>
        <taxon>Saccharomycetaceae</taxon>
        <taxon>Kluyveromyces</taxon>
    </lineage>
</organism>
<feature type="coiled-coil region" evidence="1">
    <location>
        <begin position="465"/>
        <end position="506"/>
    </location>
</feature>
<dbReference type="STRING" id="284590.Q6CY35"/>
<gene>
    <name evidence="2" type="ORF">KLLA0_A03509g</name>
</gene>
<name>Q6CY35_KLULA</name>
<dbReference type="InParanoid" id="Q6CY35"/>
<accession>Q6CY35</accession>
<evidence type="ECO:0000313" key="2">
    <source>
        <dbReference type="EMBL" id="CAH02742.1"/>
    </source>
</evidence>
<dbReference type="EMBL" id="CR382121">
    <property type="protein sequence ID" value="CAH02742.1"/>
    <property type="molecule type" value="Genomic_DNA"/>
</dbReference>
<dbReference type="PaxDb" id="284590-Q6CY35"/>